<evidence type="ECO:0000256" key="7">
    <source>
        <dbReference type="ARBA" id="ARBA00032082"/>
    </source>
</evidence>
<evidence type="ECO:0000256" key="3">
    <source>
        <dbReference type="ARBA" id="ARBA00012479"/>
    </source>
</evidence>
<keyword evidence="9" id="KW-1185">Reference proteome</keyword>
<evidence type="ECO:0000313" key="9">
    <source>
        <dbReference type="Proteomes" id="UP001187531"/>
    </source>
</evidence>
<evidence type="ECO:0000256" key="6">
    <source>
        <dbReference type="ARBA" id="ARBA00022801"/>
    </source>
</evidence>
<dbReference type="PANTHER" id="PTHR10061">
    <property type="entry name" value="S-FORMYLGLUTATHIONE HYDROLASE"/>
    <property type="match status" value="1"/>
</dbReference>
<keyword evidence="6" id="KW-0378">Hydrolase</keyword>
<dbReference type="GO" id="GO:0018738">
    <property type="term" value="F:S-formylglutathione hydrolase activity"/>
    <property type="evidence" value="ECO:0007669"/>
    <property type="project" value="UniProtKB-EC"/>
</dbReference>
<dbReference type="InterPro" id="IPR014186">
    <property type="entry name" value="S-formylglutathione_hydrol"/>
</dbReference>
<dbReference type="GO" id="GO:0052689">
    <property type="term" value="F:carboxylic ester hydrolase activity"/>
    <property type="evidence" value="ECO:0007669"/>
    <property type="project" value="UniProtKB-KW"/>
</dbReference>
<dbReference type="GO" id="GO:0046294">
    <property type="term" value="P:formaldehyde catabolic process"/>
    <property type="evidence" value="ECO:0007669"/>
    <property type="project" value="InterPro"/>
</dbReference>
<comment type="function">
    <text evidence="1">Serine hydrolase involved in the detoxification of formaldehyde.</text>
</comment>
<protein>
    <recommendedName>
        <fullName evidence="4">S-formylglutathione hydrolase</fullName>
        <ecNumber evidence="3">3.1.2.12</ecNumber>
    </recommendedName>
    <alternativeName>
        <fullName evidence="7">Esterase D</fullName>
    </alternativeName>
</protein>
<evidence type="ECO:0000256" key="4">
    <source>
        <dbReference type="ARBA" id="ARBA00016774"/>
    </source>
</evidence>
<proteinExistence type="inferred from homology"/>
<evidence type="ECO:0000256" key="1">
    <source>
        <dbReference type="ARBA" id="ARBA00002608"/>
    </source>
</evidence>
<name>A0AA88LFR2_ARTSF</name>
<dbReference type="Gene3D" id="3.40.50.1820">
    <property type="entry name" value="alpha/beta hydrolase"/>
    <property type="match status" value="2"/>
</dbReference>
<evidence type="ECO:0000256" key="2">
    <source>
        <dbReference type="ARBA" id="ARBA00005622"/>
    </source>
</evidence>
<dbReference type="AlphaFoldDB" id="A0AA88LFR2"/>
<reference evidence="8" key="1">
    <citation type="submission" date="2023-07" db="EMBL/GenBank/DDBJ databases">
        <title>Chromosome-level genome assembly of Artemia franciscana.</title>
        <authorList>
            <person name="Jo E."/>
        </authorList>
    </citation>
    <scope>NUCLEOTIDE SEQUENCE</scope>
    <source>
        <tissue evidence="8">Whole body</tissue>
    </source>
</reference>
<organism evidence="8 9">
    <name type="scientific">Artemia franciscana</name>
    <name type="common">Brine shrimp</name>
    <name type="synonym">Artemia sanfranciscana</name>
    <dbReference type="NCBI Taxonomy" id="6661"/>
    <lineage>
        <taxon>Eukaryota</taxon>
        <taxon>Metazoa</taxon>
        <taxon>Ecdysozoa</taxon>
        <taxon>Arthropoda</taxon>
        <taxon>Crustacea</taxon>
        <taxon>Branchiopoda</taxon>
        <taxon>Anostraca</taxon>
        <taxon>Artemiidae</taxon>
        <taxon>Artemia</taxon>
    </lineage>
</organism>
<dbReference type="EMBL" id="JAVRJZ010000008">
    <property type="protein sequence ID" value="KAK2719940.1"/>
    <property type="molecule type" value="Genomic_DNA"/>
</dbReference>
<evidence type="ECO:0000256" key="5">
    <source>
        <dbReference type="ARBA" id="ARBA00022487"/>
    </source>
</evidence>
<sequence length="292" mass="32534">MEVQISSSTKSFAGKQLICNFESKELGSKTSFSVYLPPTLDESKEKFPVVFWLSGLTCTEKNFIEKSGFQRFAAQHKLIVVGPDTSPKEIKELPYQGFKGLAPPDIISAWSHLCTYTPPPTQLPGGLNIEGEDDSWDFGSGAGFYVDATADRWKKYRIMGGHGALICALKNPGLYKTVSAFAPIANPINCPWGQKAFSGYFGENNKEEWKNWDATELVKNYNGPPIEILVDQGKSDQFLEQGQLLPDNFVRACVAAKVPIVYRLQDGYDHSYYFIATFIADHFAHHAKQLKA</sequence>
<dbReference type="EC" id="3.1.2.12" evidence="3"/>
<gene>
    <name evidence="8" type="ORF">QYM36_005417</name>
</gene>
<dbReference type="SUPFAM" id="SSF53474">
    <property type="entry name" value="alpha/beta-Hydrolases"/>
    <property type="match status" value="1"/>
</dbReference>
<accession>A0AA88LFR2</accession>
<evidence type="ECO:0000313" key="8">
    <source>
        <dbReference type="EMBL" id="KAK2719940.1"/>
    </source>
</evidence>
<dbReference type="PANTHER" id="PTHR10061:SF0">
    <property type="entry name" value="S-FORMYLGLUTATHIONE HYDROLASE"/>
    <property type="match status" value="1"/>
</dbReference>
<keyword evidence="5" id="KW-0719">Serine esterase</keyword>
<dbReference type="Proteomes" id="UP001187531">
    <property type="component" value="Unassembled WGS sequence"/>
</dbReference>
<dbReference type="Pfam" id="PF00756">
    <property type="entry name" value="Esterase"/>
    <property type="match status" value="2"/>
</dbReference>
<dbReference type="InterPro" id="IPR000801">
    <property type="entry name" value="Esterase-like"/>
</dbReference>
<dbReference type="GO" id="GO:0005829">
    <property type="term" value="C:cytosol"/>
    <property type="evidence" value="ECO:0007669"/>
    <property type="project" value="TreeGrafter"/>
</dbReference>
<comment type="similarity">
    <text evidence="2">Belongs to the esterase D family.</text>
</comment>
<comment type="caution">
    <text evidence="8">The sequence shown here is derived from an EMBL/GenBank/DDBJ whole genome shotgun (WGS) entry which is preliminary data.</text>
</comment>
<dbReference type="InterPro" id="IPR029058">
    <property type="entry name" value="AB_hydrolase_fold"/>
</dbReference>